<reference evidence="1 2" key="2">
    <citation type="submission" date="2021-08" db="EMBL/GenBank/DDBJ databases">
        <title>Rheinheimera aquimaris sp. nov., isolated from seawater of the East Sea in Korea.</title>
        <authorList>
            <person name="Kim K.H."/>
            <person name="Wenting R."/>
            <person name="Kim K.R."/>
            <person name="Jeon C.O."/>
        </authorList>
    </citation>
    <scope>NUCLEOTIDE SEQUENCE [LARGE SCALE GENOMIC DNA]</scope>
    <source>
        <strain evidence="1 2">MA-13</strain>
    </source>
</reference>
<evidence type="ECO:0000313" key="2">
    <source>
        <dbReference type="Proteomes" id="UP000663814"/>
    </source>
</evidence>
<evidence type="ECO:0008006" key="3">
    <source>
        <dbReference type="Google" id="ProtNLM"/>
    </source>
</evidence>
<comment type="caution">
    <text evidence="1">The sequence shown here is derived from an EMBL/GenBank/DDBJ whole genome shotgun (WGS) entry which is preliminary data.</text>
</comment>
<sequence>MKNEFLSTRLFPKNNGAEAYIVTGLAARCDWVILSDHKAPQVYLKYNNSGKSPDTIFLSLRNLRAVLPFFVEEVLPKLTQPFVLISGSEDVTLPNQIDKRWPALTSIERELITTILKHVQLSHWFVENLDDAISNKMTPIPVGMVYPDSQPASVIEVSVPLLELRPLRVLCAHRVREGQQWQLRKDVSQIAMHNWQHFATVLTTEVTEAEFIDLVKQHSFVICAQGGGLDPCPKAWLALYYGAIPIIQTSALEEAYRHLPVVQVDDWQPDTLTVEKLRKWQSDLRHHFDTTEGRASLLQKLTLDYWWQLVLSKVNAE</sequence>
<name>A0ABS7X595_9GAMM</name>
<accession>A0ABS7X595</accession>
<reference evidence="1 2" key="1">
    <citation type="submission" date="2020-12" db="EMBL/GenBank/DDBJ databases">
        <authorList>
            <person name="Ruan W."/>
            <person name="Khan S.A."/>
            <person name="Jeon C.O."/>
        </authorList>
    </citation>
    <scope>NUCLEOTIDE SEQUENCE [LARGE SCALE GENOMIC DNA]</scope>
    <source>
        <strain evidence="1 2">MA-13</strain>
    </source>
</reference>
<gene>
    <name evidence="1" type="ORF">I4W93_001870</name>
</gene>
<dbReference type="RefSeq" id="WP_205310128.1">
    <property type="nucleotide sequence ID" value="NZ_JAERPS020000001.1"/>
</dbReference>
<protein>
    <recommendedName>
        <fullName evidence="3">Glycosyltransferase family 1 protein</fullName>
    </recommendedName>
</protein>
<dbReference type="EMBL" id="JAERPS020000001">
    <property type="protein sequence ID" value="MBZ9610334.1"/>
    <property type="molecule type" value="Genomic_DNA"/>
</dbReference>
<keyword evidence="2" id="KW-1185">Reference proteome</keyword>
<proteinExistence type="predicted"/>
<dbReference type="Proteomes" id="UP000663814">
    <property type="component" value="Unassembled WGS sequence"/>
</dbReference>
<organism evidence="1 2">
    <name type="scientific">Rheinheimera maricola</name>
    <dbReference type="NCBI Taxonomy" id="2793282"/>
    <lineage>
        <taxon>Bacteria</taxon>
        <taxon>Pseudomonadati</taxon>
        <taxon>Pseudomonadota</taxon>
        <taxon>Gammaproteobacteria</taxon>
        <taxon>Chromatiales</taxon>
        <taxon>Chromatiaceae</taxon>
        <taxon>Rheinheimera</taxon>
    </lineage>
</organism>
<evidence type="ECO:0000313" key="1">
    <source>
        <dbReference type="EMBL" id="MBZ9610334.1"/>
    </source>
</evidence>